<reference evidence="12" key="1">
    <citation type="submission" date="2023-08" db="EMBL/GenBank/DDBJ databases">
        <title>Chromosome-level Genome Assembly of mud carp (Cirrhinus molitorella).</title>
        <authorList>
            <person name="Liu H."/>
        </authorList>
    </citation>
    <scope>NUCLEOTIDE SEQUENCE</scope>
    <source>
        <strain evidence="12">Prfri</strain>
        <tissue evidence="12">Muscle</tissue>
    </source>
</reference>
<feature type="region of interest" description="Disordered" evidence="11">
    <location>
        <begin position="633"/>
        <end position="704"/>
    </location>
</feature>
<evidence type="ECO:0000256" key="4">
    <source>
        <dbReference type="ARBA" id="ARBA00022737"/>
    </source>
</evidence>
<accession>A0AA88TSQ3</accession>
<dbReference type="PROSITE" id="PS50096">
    <property type="entry name" value="IQ"/>
    <property type="match status" value="1"/>
</dbReference>
<evidence type="ECO:0000313" key="13">
    <source>
        <dbReference type="Proteomes" id="UP001187343"/>
    </source>
</evidence>
<keyword evidence="13" id="KW-1185">Reference proteome</keyword>
<gene>
    <name evidence="12" type="ORF">Q8A67_004252</name>
</gene>
<evidence type="ECO:0000256" key="3">
    <source>
        <dbReference type="ARBA" id="ARBA00022614"/>
    </source>
</evidence>
<keyword evidence="2" id="KW-0963">Cytoplasm</keyword>
<evidence type="ECO:0000256" key="2">
    <source>
        <dbReference type="ARBA" id="ARBA00022490"/>
    </source>
</evidence>
<feature type="region of interest" description="Disordered" evidence="11">
    <location>
        <begin position="407"/>
        <end position="444"/>
    </location>
</feature>
<evidence type="ECO:0000256" key="7">
    <source>
        <dbReference type="ARBA" id="ARBA00058656"/>
    </source>
</evidence>
<dbReference type="InterPro" id="IPR032675">
    <property type="entry name" value="LRR_dom_sf"/>
</dbReference>
<dbReference type="SUPFAM" id="SSF52058">
    <property type="entry name" value="L domain-like"/>
    <property type="match status" value="1"/>
</dbReference>
<dbReference type="Pfam" id="PF00612">
    <property type="entry name" value="IQ"/>
    <property type="match status" value="1"/>
</dbReference>
<evidence type="ECO:0000256" key="11">
    <source>
        <dbReference type="SAM" id="MobiDB-lite"/>
    </source>
</evidence>
<feature type="coiled-coil region" evidence="10">
    <location>
        <begin position="533"/>
        <end position="567"/>
    </location>
</feature>
<organism evidence="12 13">
    <name type="scientific">Cirrhinus molitorella</name>
    <name type="common">mud carp</name>
    <dbReference type="NCBI Taxonomy" id="172907"/>
    <lineage>
        <taxon>Eukaryota</taxon>
        <taxon>Metazoa</taxon>
        <taxon>Chordata</taxon>
        <taxon>Craniata</taxon>
        <taxon>Vertebrata</taxon>
        <taxon>Euteleostomi</taxon>
        <taxon>Actinopterygii</taxon>
        <taxon>Neopterygii</taxon>
        <taxon>Teleostei</taxon>
        <taxon>Ostariophysi</taxon>
        <taxon>Cypriniformes</taxon>
        <taxon>Cyprinidae</taxon>
        <taxon>Labeoninae</taxon>
        <taxon>Labeonini</taxon>
        <taxon>Cirrhinus</taxon>
    </lineage>
</organism>
<protein>
    <recommendedName>
        <fullName evidence="8">Centrosomal protein of 97 kDa</fullName>
    </recommendedName>
    <alternativeName>
        <fullName evidence="9">Leucine-rich repeat and IQ domain-containing protein 2</fullName>
    </alternativeName>
</protein>
<keyword evidence="4" id="KW-0677">Repeat</keyword>
<dbReference type="PROSITE" id="PS51450">
    <property type="entry name" value="LRR"/>
    <property type="match status" value="5"/>
</dbReference>
<dbReference type="PANTHER" id="PTHR45973">
    <property type="entry name" value="PROTEIN PHOSPHATASE 1 REGULATORY SUBUNIT SDS22-RELATED"/>
    <property type="match status" value="1"/>
</dbReference>
<keyword evidence="3" id="KW-0433">Leucine-rich repeat</keyword>
<dbReference type="SMART" id="SM00365">
    <property type="entry name" value="LRR_SD22"/>
    <property type="match status" value="5"/>
</dbReference>
<comment type="caution">
    <text evidence="12">The sequence shown here is derived from an EMBL/GenBank/DDBJ whole genome shotgun (WGS) entry which is preliminary data.</text>
</comment>
<dbReference type="Pfam" id="PF14580">
    <property type="entry name" value="LRR_9"/>
    <property type="match status" value="1"/>
</dbReference>
<sequence length="704" mass="77728">MATTDGAIIGDPLLQMSDLEGPGLLDLSNQGLHKLDPKCFSHGELHTLLLDQNHIIKLEHLERNEALQQLSVACNRLVRMMGVSKLTRLRTLNLPNNSVGYIEGLKDLVHLEWLNLAGNNIKVIEQLNTCVSLQHLDLSDNNISHIGDLTKLSGLKTLLLHGNIITTLRTVPAHLPTNLTVLSLAENEIRDLTEVSYLAPLHKLEQLSIMSNPCVMATPALPGCDYRPYVVSWCLSLKVLDGYVVSQKEGLKGEWLYSQGKGRMFRPGQHAQLVQYLASTCPLTATTALQSAEDAKLERILNKQRQHQKQLQQTRYCCSSPSRPTHLDVQQRRVHQNRDTDVIVQADVDPGVQVNTWMGSASSPVIAAVRLPPAAEDGIMLEDVQTDEEKLHGSLLSSESAFLPFNSAVHPASAPDSGEEEFDDSLAPPTSAQHRPSEEESVSGAVLNSLTKASDYVERSALCDINAQQRALNGDAVLRSDSVEDSDWTGMRSAAVPRCEPHEAAVRIQSWWRGHWTRHCHPQAKEVRAEIRLRRMQDHIVHLTAELERVRKQQEEERLQRRVQEEAVKFLWKQLQVVLEWQSSVSERLSVAQSSALDPSIPAATPVRTEMSIPESGFHSPGERPAALDHSLSSTATAGSPETVRSLGPLTAAAGDSQDGSLLEQYLSSVQRQDEEEEDKGAGDRTGTPQDPSDLSPHGNEEHS</sequence>
<dbReference type="GO" id="GO:0005813">
    <property type="term" value="C:centrosome"/>
    <property type="evidence" value="ECO:0007669"/>
    <property type="project" value="UniProtKB-SubCell"/>
</dbReference>
<dbReference type="InterPro" id="IPR050576">
    <property type="entry name" value="Cilia_flagella_integrity"/>
</dbReference>
<keyword evidence="5" id="KW-0970">Cilium biogenesis/degradation</keyword>
<dbReference type="PANTHER" id="PTHR45973:SF2">
    <property type="entry name" value="CENTROSOMAL PROTEIN OF 97 KDA"/>
    <property type="match status" value="1"/>
</dbReference>
<dbReference type="GO" id="GO:1902018">
    <property type="term" value="P:negative regulation of cilium assembly"/>
    <property type="evidence" value="ECO:0007669"/>
    <property type="project" value="TreeGrafter"/>
</dbReference>
<evidence type="ECO:0000256" key="9">
    <source>
        <dbReference type="ARBA" id="ARBA00076677"/>
    </source>
</evidence>
<keyword evidence="10" id="KW-0175">Coiled coil</keyword>
<evidence type="ECO:0000256" key="10">
    <source>
        <dbReference type="SAM" id="Coils"/>
    </source>
</evidence>
<evidence type="ECO:0000256" key="8">
    <source>
        <dbReference type="ARBA" id="ARBA00068862"/>
    </source>
</evidence>
<dbReference type="FunFam" id="3.80.10.10:FF:000165">
    <property type="entry name" value="Centrosomal protein of 97 kDa"/>
    <property type="match status" value="1"/>
</dbReference>
<dbReference type="CDD" id="cd23767">
    <property type="entry name" value="IQCD"/>
    <property type="match status" value="1"/>
</dbReference>
<keyword evidence="6" id="KW-0206">Cytoskeleton</keyword>
<name>A0AA88TSQ3_9TELE</name>
<dbReference type="Gene3D" id="3.80.10.10">
    <property type="entry name" value="Ribonuclease Inhibitor"/>
    <property type="match status" value="2"/>
</dbReference>
<evidence type="ECO:0000256" key="1">
    <source>
        <dbReference type="ARBA" id="ARBA00004300"/>
    </source>
</evidence>
<dbReference type="InterPro" id="IPR001611">
    <property type="entry name" value="Leu-rich_rpt"/>
</dbReference>
<dbReference type="Proteomes" id="UP001187343">
    <property type="component" value="Unassembled WGS sequence"/>
</dbReference>
<dbReference type="AlphaFoldDB" id="A0AA88TSQ3"/>
<dbReference type="GO" id="GO:0030030">
    <property type="term" value="P:cell projection organization"/>
    <property type="evidence" value="ECO:0007669"/>
    <property type="project" value="UniProtKB-KW"/>
</dbReference>
<comment type="function">
    <text evidence="7">Acts as a key negative regulator of ciliogenesis in collaboration with CCP110 by capping the mother centriole thereby preventing cilia formation. Required for recruitment of CCP110 to the centrosome.</text>
</comment>
<evidence type="ECO:0000256" key="5">
    <source>
        <dbReference type="ARBA" id="ARBA00022794"/>
    </source>
</evidence>
<comment type="subcellular location">
    <subcellularLocation>
        <location evidence="1">Cytoplasm</location>
        <location evidence="1">Cytoskeleton</location>
        <location evidence="1">Microtubule organizing center</location>
        <location evidence="1">Centrosome</location>
    </subcellularLocation>
</comment>
<proteinExistence type="predicted"/>
<dbReference type="InterPro" id="IPR000048">
    <property type="entry name" value="IQ_motif_EF-hand-BS"/>
</dbReference>
<dbReference type="EMBL" id="JAUYZG010000004">
    <property type="protein sequence ID" value="KAK2908415.1"/>
    <property type="molecule type" value="Genomic_DNA"/>
</dbReference>
<evidence type="ECO:0000313" key="12">
    <source>
        <dbReference type="EMBL" id="KAK2908415.1"/>
    </source>
</evidence>
<evidence type="ECO:0000256" key="6">
    <source>
        <dbReference type="ARBA" id="ARBA00023212"/>
    </source>
</evidence>